<keyword evidence="11" id="KW-1185">Reference proteome</keyword>
<comment type="similarity">
    <text evidence="2 6">Belongs to the acyl-CoA dehydrogenase family.</text>
</comment>
<dbReference type="Proteomes" id="UP001550348">
    <property type="component" value="Unassembled WGS sequence"/>
</dbReference>
<dbReference type="PANTHER" id="PTHR48083:SF28">
    <property type="entry name" value="ACYL-COA DEHYDROGENASE FAMILY PROTEIN (AFU_ORTHOLOGUE AFUA_6G10880)-RELATED"/>
    <property type="match status" value="1"/>
</dbReference>
<gene>
    <name evidence="10" type="ORF">ABZ071_04545</name>
</gene>
<dbReference type="InterPro" id="IPR009075">
    <property type="entry name" value="AcylCo_DH/oxidase_C"/>
</dbReference>
<dbReference type="EMBL" id="JBEXRX010000006">
    <property type="protein sequence ID" value="MEU0151193.1"/>
    <property type="molecule type" value="Genomic_DNA"/>
</dbReference>
<keyword evidence="5 6" id="KW-0560">Oxidoreductase</keyword>
<dbReference type="InterPro" id="IPR046373">
    <property type="entry name" value="Acyl-CoA_Oxase/DH_mid-dom_sf"/>
</dbReference>
<dbReference type="PROSITE" id="PS00073">
    <property type="entry name" value="ACYL_COA_DH_2"/>
    <property type="match status" value="1"/>
</dbReference>
<evidence type="ECO:0000256" key="4">
    <source>
        <dbReference type="ARBA" id="ARBA00022827"/>
    </source>
</evidence>
<feature type="domain" description="Acyl-CoA oxidase/dehydrogenase middle" evidence="8">
    <location>
        <begin position="123"/>
        <end position="217"/>
    </location>
</feature>
<dbReference type="InterPro" id="IPR036250">
    <property type="entry name" value="AcylCo_DH-like_C"/>
</dbReference>
<dbReference type="InterPro" id="IPR006089">
    <property type="entry name" value="Acyl-CoA_DH_CS"/>
</dbReference>
<reference evidence="10 11" key="1">
    <citation type="submission" date="2024-06" db="EMBL/GenBank/DDBJ databases">
        <title>The Natural Products Discovery Center: Release of the First 8490 Sequenced Strains for Exploring Actinobacteria Biosynthetic Diversity.</title>
        <authorList>
            <person name="Kalkreuter E."/>
            <person name="Kautsar S.A."/>
            <person name="Yang D."/>
            <person name="Bader C.D."/>
            <person name="Teijaro C.N."/>
            <person name="Fluegel L."/>
            <person name="Davis C.M."/>
            <person name="Simpson J.R."/>
            <person name="Lauterbach L."/>
            <person name="Steele A.D."/>
            <person name="Gui C."/>
            <person name="Meng S."/>
            <person name="Li G."/>
            <person name="Viehrig K."/>
            <person name="Ye F."/>
            <person name="Su P."/>
            <person name="Kiefer A.F."/>
            <person name="Nichols A."/>
            <person name="Cepeda A.J."/>
            <person name="Yan W."/>
            <person name="Fan B."/>
            <person name="Jiang Y."/>
            <person name="Adhikari A."/>
            <person name="Zheng C.-J."/>
            <person name="Schuster L."/>
            <person name="Cowan T.M."/>
            <person name="Smanski M.J."/>
            <person name="Chevrette M.G."/>
            <person name="De Carvalho L.P.S."/>
            <person name="Shen B."/>
        </authorList>
    </citation>
    <scope>NUCLEOTIDE SEQUENCE [LARGE SCALE GENOMIC DNA]</scope>
    <source>
        <strain evidence="10 11">NPDC006286</strain>
    </source>
</reference>
<evidence type="ECO:0000259" key="9">
    <source>
        <dbReference type="Pfam" id="PF02771"/>
    </source>
</evidence>
<evidence type="ECO:0000313" key="11">
    <source>
        <dbReference type="Proteomes" id="UP001550348"/>
    </source>
</evidence>
<evidence type="ECO:0000256" key="3">
    <source>
        <dbReference type="ARBA" id="ARBA00022630"/>
    </source>
</evidence>
<evidence type="ECO:0000256" key="5">
    <source>
        <dbReference type="ARBA" id="ARBA00023002"/>
    </source>
</evidence>
<dbReference type="Pfam" id="PF00441">
    <property type="entry name" value="Acyl-CoA_dh_1"/>
    <property type="match status" value="1"/>
</dbReference>
<dbReference type="RefSeq" id="WP_355663285.1">
    <property type="nucleotide sequence ID" value="NZ_JBEXRX010000006.1"/>
</dbReference>
<evidence type="ECO:0000313" key="10">
    <source>
        <dbReference type="EMBL" id="MEU0151193.1"/>
    </source>
</evidence>
<dbReference type="SUPFAM" id="SSF47203">
    <property type="entry name" value="Acyl-CoA dehydrogenase C-terminal domain-like"/>
    <property type="match status" value="1"/>
</dbReference>
<protein>
    <submittedName>
        <fullName evidence="10">Acyl-CoA dehydrogenase family protein</fullName>
    </submittedName>
</protein>
<dbReference type="InterPro" id="IPR037069">
    <property type="entry name" value="AcylCoA_DH/ox_N_sf"/>
</dbReference>
<dbReference type="Pfam" id="PF02770">
    <property type="entry name" value="Acyl-CoA_dh_M"/>
    <property type="match status" value="1"/>
</dbReference>
<evidence type="ECO:0000256" key="1">
    <source>
        <dbReference type="ARBA" id="ARBA00001974"/>
    </source>
</evidence>
<feature type="domain" description="Acyl-CoA dehydrogenase/oxidase C-terminal" evidence="7">
    <location>
        <begin position="230"/>
        <end position="377"/>
    </location>
</feature>
<dbReference type="Gene3D" id="1.20.140.10">
    <property type="entry name" value="Butyryl-CoA Dehydrogenase, subunit A, domain 3"/>
    <property type="match status" value="1"/>
</dbReference>
<dbReference type="Gene3D" id="2.40.110.10">
    <property type="entry name" value="Butyryl-CoA Dehydrogenase, subunit A, domain 2"/>
    <property type="match status" value="1"/>
</dbReference>
<dbReference type="InterPro" id="IPR009100">
    <property type="entry name" value="AcylCoA_DH/oxidase_NM_dom_sf"/>
</dbReference>
<dbReference type="InterPro" id="IPR050741">
    <property type="entry name" value="Acyl-CoA_dehydrogenase"/>
</dbReference>
<dbReference type="PROSITE" id="PS00072">
    <property type="entry name" value="ACYL_COA_DH_1"/>
    <property type="match status" value="1"/>
</dbReference>
<sequence>MTIVDTPERRQLRELTRAFVTKEVLPYLDDWERAGEVPRSLHETAGKIGLLGIGFPESVGGSGGDLLDSILVTEEIIRSGGSSGLIAALFTHGIALPHMVASRDDSLADRYVRPTLAGTMIGALAITEPDGGSDVAGIRTCARRDGEHYVVNGSKTYITSGVRSDFVTTAVCTDFPGSGSLSLLVIEKGMPGFTVGRRLEKLGWHCSDTAELSFVDVRVPVANRIGPEDTGFLAIMQQFATERLSLATQAYATAQRCVELATRWCRDRSTFGRPLASRQLVRHRLAEMHTRAEAARAYVHDVAERVAAGEPVVTEVAMAKNVAVAACDFVVDAALQLHGGFGYLRDAEVERHYRDARILGIGGGTTEIMNEIIAKGMGL</sequence>
<comment type="cofactor">
    <cofactor evidence="1 6">
        <name>FAD</name>
        <dbReference type="ChEBI" id="CHEBI:57692"/>
    </cofactor>
</comment>
<dbReference type="InterPro" id="IPR013786">
    <property type="entry name" value="AcylCoA_DH/ox_N"/>
</dbReference>
<keyword evidence="4 6" id="KW-0274">FAD</keyword>
<organism evidence="10 11">
    <name type="scientific">Micromonospora fulviviridis</name>
    <dbReference type="NCBI Taxonomy" id="47860"/>
    <lineage>
        <taxon>Bacteria</taxon>
        <taxon>Bacillati</taxon>
        <taxon>Actinomycetota</taxon>
        <taxon>Actinomycetes</taxon>
        <taxon>Micromonosporales</taxon>
        <taxon>Micromonosporaceae</taxon>
        <taxon>Micromonospora</taxon>
    </lineage>
</organism>
<name>A0ABV2VEF9_9ACTN</name>
<keyword evidence="3 6" id="KW-0285">Flavoprotein</keyword>
<dbReference type="PANTHER" id="PTHR48083">
    <property type="entry name" value="MEDIUM-CHAIN SPECIFIC ACYL-COA DEHYDROGENASE, MITOCHONDRIAL-RELATED"/>
    <property type="match status" value="1"/>
</dbReference>
<dbReference type="SUPFAM" id="SSF56645">
    <property type="entry name" value="Acyl-CoA dehydrogenase NM domain-like"/>
    <property type="match status" value="1"/>
</dbReference>
<evidence type="ECO:0000259" key="7">
    <source>
        <dbReference type="Pfam" id="PF00441"/>
    </source>
</evidence>
<evidence type="ECO:0000256" key="2">
    <source>
        <dbReference type="ARBA" id="ARBA00009347"/>
    </source>
</evidence>
<proteinExistence type="inferred from homology"/>
<evidence type="ECO:0000259" key="8">
    <source>
        <dbReference type="Pfam" id="PF02770"/>
    </source>
</evidence>
<dbReference type="Pfam" id="PF02771">
    <property type="entry name" value="Acyl-CoA_dh_N"/>
    <property type="match status" value="1"/>
</dbReference>
<dbReference type="Gene3D" id="1.10.540.10">
    <property type="entry name" value="Acyl-CoA dehydrogenase/oxidase, N-terminal domain"/>
    <property type="match status" value="1"/>
</dbReference>
<evidence type="ECO:0000256" key="6">
    <source>
        <dbReference type="RuleBase" id="RU362125"/>
    </source>
</evidence>
<feature type="domain" description="Acyl-CoA dehydrogenase/oxidase N-terminal" evidence="9">
    <location>
        <begin position="6"/>
        <end position="118"/>
    </location>
</feature>
<accession>A0ABV2VEF9</accession>
<dbReference type="InterPro" id="IPR006091">
    <property type="entry name" value="Acyl-CoA_Oxase/DH_mid-dom"/>
</dbReference>
<comment type="caution">
    <text evidence="10">The sequence shown here is derived from an EMBL/GenBank/DDBJ whole genome shotgun (WGS) entry which is preliminary data.</text>
</comment>